<dbReference type="GO" id="GO:0016787">
    <property type="term" value="F:hydrolase activity"/>
    <property type="evidence" value="ECO:0007669"/>
    <property type="project" value="UniProtKB-KW"/>
</dbReference>
<keyword evidence="3" id="KW-1185">Reference proteome</keyword>
<feature type="domain" description="DUF1400" evidence="1">
    <location>
        <begin position="51"/>
        <end position="172"/>
    </location>
</feature>
<dbReference type="InterPro" id="IPR010802">
    <property type="entry name" value="DUF1400"/>
</dbReference>
<evidence type="ECO:0000313" key="2">
    <source>
        <dbReference type="EMBL" id="MEA5523255.1"/>
    </source>
</evidence>
<organism evidence="2 3">
    <name type="scientific">Limnoraphis robusta CCNP1315</name>
    <dbReference type="NCBI Taxonomy" id="3110306"/>
    <lineage>
        <taxon>Bacteria</taxon>
        <taxon>Bacillati</taxon>
        <taxon>Cyanobacteriota</taxon>
        <taxon>Cyanophyceae</taxon>
        <taxon>Oscillatoriophycideae</taxon>
        <taxon>Oscillatoriales</taxon>
        <taxon>Sirenicapillariaceae</taxon>
        <taxon>Limnoraphis</taxon>
    </lineage>
</organism>
<dbReference type="Pfam" id="PF07176">
    <property type="entry name" value="DUF1400"/>
    <property type="match status" value="1"/>
</dbReference>
<reference evidence="2 3" key="1">
    <citation type="submission" date="2023-12" db="EMBL/GenBank/DDBJ databases">
        <title>Baltic Sea Cyanobacteria.</title>
        <authorList>
            <person name="Delbaje E."/>
            <person name="Fewer D.P."/>
            <person name="Shishido T.K."/>
        </authorList>
    </citation>
    <scope>NUCLEOTIDE SEQUENCE [LARGE SCALE GENOMIC DNA]</scope>
    <source>
        <strain evidence="2 3">CCNP 1315</strain>
    </source>
</reference>
<sequence>MMNFKFGWQFAGINSPNKFFNRGISKLISWGLALLLGILASLAIFTQSAPAVEEFQLRYGAANLPLSFTELQTFAKTGEQSNQLRSLFVLAELTPEQIKNFQAALNYGVNVPPGIVDSLLGSSYGRLMVGALNLFIAPDSEISNIVDGLINGLKTAARDGNITLVEAIVSYQGLEVITVDVEDLIGLYNDMAGLGEQAIAFLKAQPEVQELLCK</sequence>
<dbReference type="EMBL" id="JAYGHT010000207">
    <property type="protein sequence ID" value="MEA5523255.1"/>
    <property type="molecule type" value="Genomic_DNA"/>
</dbReference>
<name>A0ABU5U877_9CYAN</name>
<keyword evidence="2" id="KW-0378">Hydrolase</keyword>
<dbReference type="Proteomes" id="UP001301728">
    <property type="component" value="Unassembled WGS sequence"/>
</dbReference>
<gene>
    <name evidence="2" type="ORF">VB854_30415</name>
</gene>
<proteinExistence type="predicted"/>
<protein>
    <submittedName>
        <fullName evidence="2">Alpha/beta hydrolase</fullName>
    </submittedName>
</protein>
<dbReference type="RefSeq" id="WP_323221196.1">
    <property type="nucleotide sequence ID" value="NZ_JAYGHT010000207.1"/>
</dbReference>
<evidence type="ECO:0000259" key="1">
    <source>
        <dbReference type="Pfam" id="PF07176"/>
    </source>
</evidence>
<accession>A0ABU5U877</accession>
<evidence type="ECO:0000313" key="3">
    <source>
        <dbReference type="Proteomes" id="UP001301728"/>
    </source>
</evidence>
<comment type="caution">
    <text evidence="2">The sequence shown here is derived from an EMBL/GenBank/DDBJ whole genome shotgun (WGS) entry which is preliminary data.</text>
</comment>